<evidence type="ECO:0000256" key="1">
    <source>
        <dbReference type="SAM" id="MobiDB-lite"/>
    </source>
</evidence>
<keyword evidence="3" id="KW-1185">Reference proteome</keyword>
<evidence type="ECO:0000313" key="3">
    <source>
        <dbReference type="Proteomes" id="UP000247978"/>
    </source>
</evidence>
<dbReference type="EMBL" id="QJJQ01000007">
    <property type="protein sequence ID" value="PXW86520.1"/>
    <property type="molecule type" value="Genomic_DNA"/>
</dbReference>
<dbReference type="Proteomes" id="UP000247978">
    <property type="component" value="Unassembled WGS sequence"/>
</dbReference>
<protein>
    <submittedName>
        <fullName evidence="2">YqzL-like protein</fullName>
    </submittedName>
</protein>
<name>A0A2V3VY47_9BACI</name>
<evidence type="ECO:0000313" key="2">
    <source>
        <dbReference type="EMBL" id="PXW86520.1"/>
    </source>
</evidence>
<dbReference type="AlphaFoldDB" id="A0A2V3VY47"/>
<organism evidence="2 3">
    <name type="scientific">Pseudogracilibacillus auburnensis</name>
    <dbReference type="NCBI Taxonomy" id="1494959"/>
    <lineage>
        <taxon>Bacteria</taxon>
        <taxon>Bacillati</taxon>
        <taxon>Bacillota</taxon>
        <taxon>Bacilli</taxon>
        <taxon>Bacillales</taxon>
        <taxon>Bacillaceae</taxon>
        <taxon>Pseudogracilibacillus</taxon>
    </lineage>
</organism>
<comment type="caution">
    <text evidence="2">The sequence shown here is derived from an EMBL/GenBank/DDBJ whole genome shotgun (WGS) entry which is preliminary data.</text>
</comment>
<proteinExistence type="predicted"/>
<feature type="region of interest" description="Disordered" evidence="1">
    <location>
        <begin position="29"/>
        <end position="49"/>
    </location>
</feature>
<sequence length="49" mass="5853">MNNMIWNLFLQTGNVETYLLLKQLENEQLDERNNTETESEEIASFQTKM</sequence>
<reference evidence="2 3" key="1">
    <citation type="submission" date="2018-05" db="EMBL/GenBank/DDBJ databases">
        <title>Genomic Encyclopedia of Type Strains, Phase IV (KMG-IV): sequencing the most valuable type-strain genomes for metagenomic binning, comparative biology and taxonomic classification.</title>
        <authorList>
            <person name="Goeker M."/>
        </authorList>
    </citation>
    <scope>NUCLEOTIDE SEQUENCE [LARGE SCALE GENOMIC DNA]</scope>
    <source>
        <strain evidence="2 3">DSM 28556</strain>
    </source>
</reference>
<dbReference type="InterPro" id="IPR025617">
    <property type="entry name" value="YqzL"/>
</dbReference>
<gene>
    <name evidence="2" type="ORF">DFR56_10739</name>
</gene>
<dbReference type="Pfam" id="PF14006">
    <property type="entry name" value="YqzL"/>
    <property type="match status" value="1"/>
</dbReference>
<accession>A0A2V3VY47</accession>